<evidence type="ECO:0000313" key="4">
    <source>
        <dbReference type="Proteomes" id="UP001219518"/>
    </source>
</evidence>
<gene>
    <name evidence="3" type="ORF">KUF71_003358</name>
</gene>
<keyword evidence="1" id="KW-0175">Coiled coil</keyword>
<dbReference type="InterPro" id="IPR005312">
    <property type="entry name" value="DUF1759"/>
</dbReference>
<reference evidence="3" key="2">
    <citation type="journal article" date="2023" name="BMC Genomics">
        <title>Pest status, molecular evolution, and epigenetic factors derived from the genome assembly of Frankliniella fusca, a thysanopteran phytovirus vector.</title>
        <authorList>
            <person name="Catto M.A."/>
            <person name="Labadie P.E."/>
            <person name="Jacobson A.L."/>
            <person name="Kennedy G.G."/>
            <person name="Srinivasan R."/>
            <person name="Hunt B.G."/>
        </authorList>
    </citation>
    <scope>NUCLEOTIDE SEQUENCE</scope>
    <source>
        <strain evidence="3">PL_HMW_Pooled</strain>
    </source>
</reference>
<evidence type="ECO:0000256" key="2">
    <source>
        <dbReference type="SAM" id="MobiDB-lite"/>
    </source>
</evidence>
<comment type="caution">
    <text evidence="3">The sequence shown here is derived from an EMBL/GenBank/DDBJ whole genome shotgun (WGS) entry which is preliminary data.</text>
</comment>
<dbReference type="EMBL" id="JAHWGI010000064">
    <property type="protein sequence ID" value="KAK3908546.1"/>
    <property type="molecule type" value="Genomic_DNA"/>
</dbReference>
<sequence>MKMDIPKFKGDPGESFMGCLERFENCRKVAKLPAEDWVQYLHGALEGKAQQAFQPIWRANRNMTYHEAVDTLKEMFERSEETAGRVSEKLYKLQKKDKESVQEYMDRMMKEGNNSGMLRYEHLQIITKKLSEVMPSQIYFKMKEKIELQPQAFIAEAIVIVEDHPQEKTLRKQISRKTMKKSESESDLESDGDSDDSDEDRQNKKKKKKGQGSELISLSRKMEKVMDAVRAAKRHEVEKLTDTLTDLRKQMEGMSINIMEMKRLP</sequence>
<keyword evidence="4" id="KW-1185">Reference proteome</keyword>
<name>A0AAE1GSH9_9NEOP</name>
<feature type="region of interest" description="Disordered" evidence="2">
    <location>
        <begin position="169"/>
        <end position="221"/>
    </location>
</feature>
<protein>
    <submittedName>
        <fullName evidence="3">Paraneoplastic antigen-like protein 5</fullName>
    </submittedName>
</protein>
<dbReference type="Pfam" id="PF03564">
    <property type="entry name" value="DUF1759"/>
    <property type="match status" value="1"/>
</dbReference>
<organism evidence="3 4">
    <name type="scientific">Frankliniella fusca</name>
    <dbReference type="NCBI Taxonomy" id="407009"/>
    <lineage>
        <taxon>Eukaryota</taxon>
        <taxon>Metazoa</taxon>
        <taxon>Ecdysozoa</taxon>
        <taxon>Arthropoda</taxon>
        <taxon>Hexapoda</taxon>
        <taxon>Insecta</taxon>
        <taxon>Pterygota</taxon>
        <taxon>Neoptera</taxon>
        <taxon>Paraneoptera</taxon>
        <taxon>Thysanoptera</taxon>
        <taxon>Terebrantia</taxon>
        <taxon>Thripoidea</taxon>
        <taxon>Thripidae</taxon>
        <taxon>Frankliniella</taxon>
    </lineage>
</organism>
<dbReference type="AlphaFoldDB" id="A0AAE1GSH9"/>
<reference evidence="3" key="1">
    <citation type="submission" date="2021-07" db="EMBL/GenBank/DDBJ databases">
        <authorList>
            <person name="Catto M.A."/>
            <person name="Jacobson A."/>
            <person name="Kennedy G."/>
            <person name="Labadie P."/>
            <person name="Hunt B.G."/>
            <person name="Srinivasan R."/>
        </authorList>
    </citation>
    <scope>NUCLEOTIDE SEQUENCE</scope>
    <source>
        <strain evidence="3">PL_HMW_Pooled</strain>
        <tissue evidence="3">Head</tissue>
    </source>
</reference>
<feature type="compositionally biased region" description="Acidic residues" evidence="2">
    <location>
        <begin position="185"/>
        <end position="199"/>
    </location>
</feature>
<evidence type="ECO:0000313" key="3">
    <source>
        <dbReference type="EMBL" id="KAK3908546.1"/>
    </source>
</evidence>
<feature type="coiled-coil region" evidence="1">
    <location>
        <begin position="230"/>
        <end position="264"/>
    </location>
</feature>
<dbReference type="Proteomes" id="UP001219518">
    <property type="component" value="Unassembled WGS sequence"/>
</dbReference>
<accession>A0AAE1GSH9</accession>
<proteinExistence type="predicted"/>
<evidence type="ECO:0000256" key="1">
    <source>
        <dbReference type="SAM" id="Coils"/>
    </source>
</evidence>